<dbReference type="GO" id="GO:0003735">
    <property type="term" value="F:structural constituent of ribosome"/>
    <property type="evidence" value="ECO:0007669"/>
    <property type="project" value="InterPro"/>
</dbReference>
<dbReference type="Proteomes" id="UP000504637">
    <property type="component" value="Unplaced"/>
</dbReference>
<evidence type="ECO:0000313" key="8">
    <source>
        <dbReference type="RefSeq" id="XP_033463380.1"/>
    </source>
</evidence>
<feature type="region of interest" description="Disordered" evidence="5">
    <location>
        <begin position="78"/>
        <end position="110"/>
    </location>
</feature>
<dbReference type="GeneID" id="54364049"/>
<dbReference type="PANTHER" id="PTHR13274:SF2">
    <property type="entry name" value="SMALL RIBOSOMAL SUBUNIT PROTEIN MS25"/>
    <property type="match status" value="1"/>
</dbReference>
<evidence type="ECO:0000256" key="4">
    <source>
        <dbReference type="ARBA" id="ARBA00023274"/>
    </source>
</evidence>
<dbReference type="SUPFAM" id="SSF52833">
    <property type="entry name" value="Thioredoxin-like"/>
    <property type="match status" value="1"/>
</dbReference>
<evidence type="ECO:0000313" key="7">
    <source>
        <dbReference type="Proteomes" id="UP000504637"/>
    </source>
</evidence>
<dbReference type="GO" id="GO:1990904">
    <property type="term" value="C:ribonucleoprotein complex"/>
    <property type="evidence" value="ECO:0007669"/>
    <property type="project" value="UniProtKB-KW"/>
</dbReference>
<accession>A0A6J3MFB6</accession>
<proteinExistence type="predicted"/>
<dbReference type="InterPro" id="IPR036249">
    <property type="entry name" value="Thioredoxin-like_sf"/>
</dbReference>
<dbReference type="GO" id="GO:0005739">
    <property type="term" value="C:mitochondrion"/>
    <property type="evidence" value="ECO:0007669"/>
    <property type="project" value="UniProtKB-SubCell"/>
</dbReference>
<dbReference type="SMART" id="SM00916">
    <property type="entry name" value="L51_S25_CI-B8"/>
    <property type="match status" value="1"/>
</dbReference>
<keyword evidence="4" id="KW-0687">Ribonucleoprotein</keyword>
<dbReference type="InterPro" id="IPR007741">
    <property type="entry name" value="Ribosomal_mL43/mS25/NADH_DH"/>
</dbReference>
<dbReference type="InterPro" id="IPR040049">
    <property type="entry name" value="Ribosomal_mS25/mL61"/>
</dbReference>
<feature type="domain" description="Ribosomal protein/NADH dehydrogenase" evidence="6">
    <location>
        <begin position="34"/>
        <end position="137"/>
    </location>
</feature>
<dbReference type="OrthoDB" id="1696305at2759"/>
<evidence type="ECO:0000259" key="6">
    <source>
        <dbReference type="SMART" id="SM00916"/>
    </source>
</evidence>
<evidence type="ECO:0000256" key="3">
    <source>
        <dbReference type="ARBA" id="ARBA00023128"/>
    </source>
</evidence>
<reference evidence="8" key="1">
    <citation type="submission" date="2020-01" db="EMBL/GenBank/DDBJ databases">
        <authorList>
            <consortium name="DOE Joint Genome Institute"/>
            <person name="Haridas S."/>
            <person name="Albert R."/>
            <person name="Binder M."/>
            <person name="Bloem J."/>
            <person name="Labutti K."/>
            <person name="Salamov A."/>
            <person name="Andreopoulos B."/>
            <person name="Baker S.E."/>
            <person name="Barry K."/>
            <person name="Bills G."/>
            <person name="Bluhm B.H."/>
            <person name="Cannon C."/>
            <person name="Castanera R."/>
            <person name="Culley D.E."/>
            <person name="Daum C."/>
            <person name="Ezra D."/>
            <person name="Gonzalez J.B."/>
            <person name="Henrissat B."/>
            <person name="Kuo A."/>
            <person name="Liang C."/>
            <person name="Lipzen A."/>
            <person name="Lutzoni F."/>
            <person name="Magnuson J."/>
            <person name="Mondo S."/>
            <person name="Nolan M."/>
            <person name="Ohm R."/>
            <person name="Pangilinan J."/>
            <person name="Park H.-J."/>
            <person name="Ramirez L."/>
            <person name="Alfaro M."/>
            <person name="Sun H."/>
            <person name="Tritt A."/>
            <person name="Yoshinaga Y."/>
            <person name="Zwiers L.-H."/>
            <person name="Turgeon B.G."/>
            <person name="Goodwin S.B."/>
            <person name="Spatafora J.W."/>
            <person name="Crous P.W."/>
            <person name="Grigoriev I.V."/>
        </authorList>
    </citation>
    <scope>NUCLEOTIDE SEQUENCE</scope>
    <source>
        <strain evidence="8">CBS 342.82</strain>
    </source>
</reference>
<sequence length="187" mass="21038">MRKLQAAITAIRLGPGAAKLPQDVQKIELRFAYKMNGGHMGARKFWREELPRLKYHNPAVAMTVHRTELAEDPSIMSIHYGPPSIAENATTSPSPSSPSSPVPDNSQATEERIEQLDMKNYTNSEILDALLKLTKAQPVEQTPDDIELLARLKREAERSAEDAKLSLEVRTREKRDRELLEQARGDL</sequence>
<dbReference type="RefSeq" id="XP_033463380.1">
    <property type="nucleotide sequence ID" value="XM_033606249.1"/>
</dbReference>
<protein>
    <recommendedName>
        <fullName evidence="6">Ribosomal protein/NADH dehydrogenase domain-containing protein</fullName>
    </recommendedName>
</protein>
<organism evidence="8">
    <name type="scientific">Dissoconium aciculare CBS 342.82</name>
    <dbReference type="NCBI Taxonomy" id="1314786"/>
    <lineage>
        <taxon>Eukaryota</taxon>
        <taxon>Fungi</taxon>
        <taxon>Dikarya</taxon>
        <taxon>Ascomycota</taxon>
        <taxon>Pezizomycotina</taxon>
        <taxon>Dothideomycetes</taxon>
        <taxon>Dothideomycetidae</taxon>
        <taxon>Mycosphaerellales</taxon>
        <taxon>Dissoconiaceae</taxon>
        <taxon>Dissoconium</taxon>
    </lineage>
</organism>
<reference evidence="8" key="2">
    <citation type="submission" date="2020-04" db="EMBL/GenBank/DDBJ databases">
        <authorList>
            <consortium name="NCBI Genome Project"/>
        </authorList>
    </citation>
    <scope>NUCLEOTIDE SEQUENCE</scope>
    <source>
        <strain evidence="8">CBS 342.82</strain>
    </source>
</reference>
<comment type="subcellular location">
    <subcellularLocation>
        <location evidence="1">Mitochondrion</location>
    </subcellularLocation>
</comment>
<keyword evidence="2" id="KW-0689">Ribosomal protein</keyword>
<dbReference type="Pfam" id="PF05047">
    <property type="entry name" value="L51_S25_CI-B8"/>
    <property type="match status" value="1"/>
</dbReference>
<evidence type="ECO:0000256" key="1">
    <source>
        <dbReference type="ARBA" id="ARBA00004173"/>
    </source>
</evidence>
<dbReference type="Gene3D" id="3.40.30.10">
    <property type="entry name" value="Glutaredoxin"/>
    <property type="match status" value="1"/>
</dbReference>
<dbReference type="PANTHER" id="PTHR13274">
    <property type="entry name" value="MITOCHONDRIAL RIBOSOMAL PROTEIN S25"/>
    <property type="match status" value="1"/>
</dbReference>
<reference evidence="8" key="3">
    <citation type="submission" date="2025-08" db="UniProtKB">
        <authorList>
            <consortium name="RefSeq"/>
        </authorList>
    </citation>
    <scope>IDENTIFICATION</scope>
    <source>
        <strain evidence="8">CBS 342.82</strain>
    </source>
</reference>
<name>A0A6J3MFB6_9PEZI</name>
<keyword evidence="3" id="KW-0496">Mitochondrion</keyword>
<evidence type="ECO:0000256" key="2">
    <source>
        <dbReference type="ARBA" id="ARBA00022980"/>
    </source>
</evidence>
<dbReference type="GO" id="GO:0005840">
    <property type="term" value="C:ribosome"/>
    <property type="evidence" value="ECO:0007669"/>
    <property type="project" value="UniProtKB-KW"/>
</dbReference>
<dbReference type="AlphaFoldDB" id="A0A6J3MFB6"/>
<gene>
    <name evidence="8" type="ORF">K489DRAFT_386715</name>
</gene>
<keyword evidence="7" id="KW-1185">Reference proteome</keyword>
<evidence type="ECO:0000256" key="5">
    <source>
        <dbReference type="SAM" id="MobiDB-lite"/>
    </source>
</evidence>